<dbReference type="GeneID" id="18930284"/>
<feature type="compositionally biased region" description="Pro residues" evidence="1">
    <location>
        <begin position="189"/>
        <end position="199"/>
    </location>
</feature>
<dbReference type="Proteomes" id="UP000001072">
    <property type="component" value="Unassembled WGS sequence"/>
</dbReference>
<dbReference type="InParanoid" id="F4RS35"/>
<name>F4RS35_MELLP</name>
<dbReference type="KEGG" id="mlr:MELLADRAFT_64611"/>
<sequence length="259" mass="28688">MGMNIWNSGSDFFKAGRLGKQTKGASSSGPSDLQQGTFLNLSLLFLKPAAFKKSSSDMRYSDAYVVDPVIEPSDLSKPDLLSDLINFVHHHTDFQSTDFFHPASGTNLKSGLSQDSEARPFTDDAGESAREAYKLPRPRESTQEAYKPPTPDESVPPTYTLPPPARSTREAYTLPTPGRSAPQSYTLPNPVPSWGPKPNNPEGSTQGKRQNFVNYESQETNLSLSNYQIEPLNVNLYTLMIANFQEGCINFLDLVRFEI</sequence>
<accession>F4RS35</accession>
<evidence type="ECO:0000256" key="1">
    <source>
        <dbReference type="SAM" id="MobiDB-lite"/>
    </source>
</evidence>
<gene>
    <name evidence="2" type="ORF">MELLADRAFT_64611</name>
</gene>
<evidence type="ECO:0000313" key="2">
    <source>
        <dbReference type="EMBL" id="EGG04846.1"/>
    </source>
</evidence>
<proteinExistence type="predicted"/>
<feature type="region of interest" description="Disordered" evidence="1">
    <location>
        <begin position="108"/>
        <end position="208"/>
    </location>
</feature>
<feature type="compositionally biased region" description="Basic and acidic residues" evidence="1">
    <location>
        <begin position="116"/>
        <end position="142"/>
    </location>
</feature>
<evidence type="ECO:0000313" key="3">
    <source>
        <dbReference type="Proteomes" id="UP000001072"/>
    </source>
</evidence>
<protein>
    <submittedName>
        <fullName evidence="2">Uncharacterized protein</fullName>
    </submittedName>
</protein>
<dbReference type="EMBL" id="GL883116">
    <property type="protein sequence ID" value="EGG04846.1"/>
    <property type="molecule type" value="Genomic_DNA"/>
</dbReference>
<dbReference type="AlphaFoldDB" id="F4RS35"/>
<dbReference type="RefSeq" id="XP_007411937.1">
    <property type="nucleotide sequence ID" value="XM_007411875.1"/>
</dbReference>
<dbReference type="VEuPathDB" id="FungiDB:MELLADRAFT_64611"/>
<keyword evidence="3" id="KW-1185">Reference proteome</keyword>
<organism evidence="3">
    <name type="scientific">Melampsora larici-populina (strain 98AG31 / pathotype 3-4-7)</name>
    <name type="common">Poplar leaf rust fungus</name>
    <dbReference type="NCBI Taxonomy" id="747676"/>
    <lineage>
        <taxon>Eukaryota</taxon>
        <taxon>Fungi</taxon>
        <taxon>Dikarya</taxon>
        <taxon>Basidiomycota</taxon>
        <taxon>Pucciniomycotina</taxon>
        <taxon>Pucciniomycetes</taxon>
        <taxon>Pucciniales</taxon>
        <taxon>Melampsoraceae</taxon>
        <taxon>Melampsora</taxon>
    </lineage>
</organism>
<reference evidence="3" key="1">
    <citation type="journal article" date="2011" name="Proc. Natl. Acad. Sci. U.S.A.">
        <title>Obligate biotrophy features unraveled by the genomic analysis of rust fungi.</title>
        <authorList>
            <person name="Duplessis S."/>
            <person name="Cuomo C.A."/>
            <person name="Lin Y.-C."/>
            <person name="Aerts A."/>
            <person name="Tisserant E."/>
            <person name="Veneault-Fourrey C."/>
            <person name="Joly D.L."/>
            <person name="Hacquard S."/>
            <person name="Amselem J."/>
            <person name="Cantarel B.L."/>
            <person name="Chiu R."/>
            <person name="Coutinho P.M."/>
            <person name="Feau N."/>
            <person name="Field M."/>
            <person name="Frey P."/>
            <person name="Gelhaye E."/>
            <person name="Goldberg J."/>
            <person name="Grabherr M.G."/>
            <person name="Kodira C.D."/>
            <person name="Kohler A."/>
            <person name="Kuees U."/>
            <person name="Lindquist E.A."/>
            <person name="Lucas S.M."/>
            <person name="Mago R."/>
            <person name="Mauceli E."/>
            <person name="Morin E."/>
            <person name="Murat C."/>
            <person name="Pangilinan J.L."/>
            <person name="Park R."/>
            <person name="Pearson M."/>
            <person name="Quesneville H."/>
            <person name="Rouhier N."/>
            <person name="Sakthikumar S."/>
            <person name="Salamov A.A."/>
            <person name="Schmutz J."/>
            <person name="Selles B."/>
            <person name="Shapiro H."/>
            <person name="Tanguay P."/>
            <person name="Tuskan G.A."/>
            <person name="Henrissat B."/>
            <person name="Van de Peer Y."/>
            <person name="Rouze P."/>
            <person name="Ellis J.G."/>
            <person name="Dodds P.N."/>
            <person name="Schein J.E."/>
            <person name="Zhong S."/>
            <person name="Hamelin R.C."/>
            <person name="Grigoriev I.V."/>
            <person name="Szabo L.J."/>
            <person name="Martin F."/>
        </authorList>
    </citation>
    <scope>NUCLEOTIDE SEQUENCE [LARGE SCALE GENOMIC DNA]</scope>
    <source>
        <strain evidence="3">98AG31 / pathotype 3-4-7</strain>
    </source>
</reference>
<dbReference type="HOGENOM" id="CLU_1073933_0_0_1"/>